<dbReference type="Gene3D" id="3.60.10.10">
    <property type="entry name" value="Endonuclease/exonuclease/phosphatase"/>
    <property type="match status" value="1"/>
</dbReference>
<accession>A0A183T635</accession>
<dbReference type="InterPro" id="IPR036691">
    <property type="entry name" value="Endo/exonu/phosph_ase_sf"/>
</dbReference>
<gene>
    <name evidence="2" type="ORF">SSLN_LOCUS11933</name>
</gene>
<dbReference type="WBParaSite" id="SSLN_0001238301-mRNA-1">
    <property type="protein sequence ID" value="SSLN_0001238301-mRNA-1"/>
    <property type="gene ID" value="SSLN_0001238301"/>
</dbReference>
<evidence type="ECO:0000313" key="3">
    <source>
        <dbReference type="Proteomes" id="UP000275846"/>
    </source>
</evidence>
<dbReference type="GO" id="GO:0003824">
    <property type="term" value="F:catalytic activity"/>
    <property type="evidence" value="ECO:0007669"/>
    <property type="project" value="InterPro"/>
</dbReference>
<sequence length="291" mass="31464">MSFEFFPAATPRATVTTGVLNQVSVSCVVCASTPGMSDSRSYCLPPLKKSYGGGVSKPAARVSPLRKAAWNVRSLLDNPRSNRPERRTALVARELARYKVDIAALSETRFSEQGQLEEVGAEYNFFWSGRPKSERRDAGVAFAIRNDIVGRLPCLPQGINDRLMSLHLPLRGDQFATIVSAYAPPMTSSDAAKDKFYEDLHALLATVSKVDKLIDLDVFNARIGTDHAAWQGVLGPHGLGSLGKCQACLKQHSSSLLGATLGYNGGLDRSQETLLFCITYAAGAWPGSLVE</sequence>
<feature type="domain" description="Endonuclease/exonuclease/phosphatase" evidence="1">
    <location>
        <begin position="69"/>
        <end position="203"/>
    </location>
</feature>
<reference evidence="4" key="1">
    <citation type="submission" date="2016-06" db="UniProtKB">
        <authorList>
            <consortium name="WormBaseParasite"/>
        </authorList>
    </citation>
    <scope>IDENTIFICATION</scope>
</reference>
<organism evidence="4">
    <name type="scientific">Schistocephalus solidus</name>
    <name type="common">Tapeworm</name>
    <dbReference type="NCBI Taxonomy" id="70667"/>
    <lineage>
        <taxon>Eukaryota</taxon>
        <taxon>Metazoa</taxon>
        <taxon>Spiralia</taxon>
        <taxon>Lophotrochozoa</taxon>
        <taxon>Platyhelminthes</taxon>
        <taxon>Cestoda</taxon>
        <taxon>Eucestoda</taxon>
        <taxon>Diphyllobothriidea</taxon>
        <taxon>Diphyllobothriidae</taxon>
        <taxon>Schistocephalus</taxon>
    </lineage>
</organism>
<dbReference type="EMBL" id="UYSU01036899">
    <property type="protein sequence ID" value="VDL98318.1"/>
    <property type="molecule type" value="Genomic_DNA"/>
</dbReference>
<keyword evidence="3" id="KW-1185">Reference proteome</keyword>
<evidence type="ECO:0000313" key="2">
    <source>
        <dbReference type="EMBL" id="VDL98318.1"/>
    </source>
</evidence>
<evidence type="ECO:0000259" key="1">
    <source>
        <dbReference type="Pfam" id="PF03372"/>
    </source>
</evidence>
<name>A0A183T635_SCHSO</name>
<protein>
    <submittedName>
        <fullName evidence="4">Endonuclease/exonuclease/phosphatase domain-containing protein</fullName>
    </submittedName>
</protein>
<dbReference type="SUPFAM" id="SSF56219">
    <property type="entry name" value="DNase I-like"/>
    <property type="match status" value="1"/>
</dbReference>
<dbReference type="Proteomes" id="UP000275846">
    <property type="component" value="Unassembled WGS sequence"/>
</dbReference>
<evidence type="ECO:0000313" key="4">
    <source>
        <dbReference type="WBParaSite" id="SSLN_0001238301-mRNA-1"/>
    </source>
</evidence>
<dbReference type="InterPro" id="IPR005135">
    <property type="entry name" value="Endo/exonuclease/phosphatase"/>
</dbReference>
<dbReference type="STRING" id="70667.A0A183T635"/>
<reference evidence="2 3" key="2">
    <citation type="submission" date="2018-11" db="EMBL/GenBank/DDBJ databases">
        <authorList>
            <consortium name="Pathogen Informatics"/>
        </authorList>
    </citation>
    <scope>NUCLEOTIDE SEQUENCE [LARGE SCALE GENOMIC DNA]</scope>
    <source>
        <strain evidence="2 3">NST_G2</strain>
    </source>
</reference>
<proteinExistence type="predicted"/>
<dbReference type="OrthoDB" id="6303155at2759"/>
<dbReference type="Pfam" id="PF03372">
    <property type="entry name" value="Exo_endo_phos"/>
    <property type="match status" value="1"/>
</dbReference>
<dbReference type="AlphaFoldDB" id="A0A183T635"/>